<keyword evidence="3" id="KW-1185">Reference proteome</keyword>
<dbReference type="InterPro" id="IPR036163">
    <property type="entry name" value="HMA_dom_sf"/>
</dbReference>
<proteinExistence type="predicted"/>
<dbReference type="RefSeq" id="WP_006040648.1">
    <property type="nucleotide sequence ID" value="NZ_AEDD01000016.1"/>
</dbReference>
<dbReference type="Proteomes" id="UP000005387">
    <property type="component" value="Unassembled WGS sequence"/>
</dbReference>
<gene>
    <name evidence="2" type="ORF">PaecuDRAFT_4668</name>
</gene>
<sequence>MKQVTLNVEGMSCGHCINSIEGALQEAGAVGKVDLTEGQVHVSFDETKLELQSLIAVIEEEGYNVR</sequence>
<reference evidence="2 3" key="1">
    <citation type="submission" date="2010-07" db="EMBL/GenBank/DDBJ databases">
        <title>The draft genome of Paenibacillus curdlanolyticus YK9.</title>
        <authorList>
            <consortium name="US DOE Joint Genome Institute (JGI-PGF)"/>
            <person name="Lucas S."/>
            <person name="Copeland A."/>
            <person name="Lapidus A."/>
            <person name="Cheng J.-F."/>
            <person name="Bruce D."/>
            <person name="Goodwin L."/>
            <person name="Pitluck S."/>
            <person name="Land M.L."/>
            <person name="Hauser L."/>
            <person name="Chang Y.-J."/>
            <person name="Jeffries C."/>
            <person name="Anderson I.J."/>
            <person name="Johnson E."/>
            <person name="Loganathan U."/>
            <person name="Mulhopadhyay B."/>
            <person name="Kyrpides N."/>
            <person name="Woyke T.J."/>
        </authorList>
    </citation>
    <scope>NUCLEOTIDE SEQUENCE [LARGE SCALE GENOMIC DNA]</scope>
    <source>
        <strain evidence="2 3">YK9</strain>
    </source>
</reference>
<name>E0IG77_9BACL</name>
<dbReference type="PROSITE" id="PS50846">
    <property type="entry name" value="HMA_2"/>
    <property type="match status" value="1"/>
</dbReference>
<evidence type="ECO:0000313" key="2">
    <source>
        <dbReference type="EMBL" id="EFM08479.1"/>
    </source>
</evidence>
<protein>
    <submittedName>
        <fullName evidence="2">Heavy metal transport/detoxification protein</fullName>
    </submittedName>
</protein>
<dbReference type="SUPFAM" id="SSF55008">
    <property type="entry name" value="HMA, heavy metal-associated domain"/>
    <property type="match status" value="1"/>
</dbReference>
<organism evidence="2 3">
    <name type="scientific">Paenibacillus curdlanolyticus YK9</name>
    <dbReference type="NCBI Taxonomy" id="717606"/>
    <lineage>
        <taxon>Bacteria</taxon>
        <taxon>Bacillati</taxon>
        <taxon>Bacillota</taxon>
        <taxon>Bacilli</taxon>
        <taxon>Bacillales</taxon>
        <taxon>Paenibacillaceae</taxon>
        <taxon>Paenibacillus</taxon>
    </lineage>
</organism>
<dbReference type="Gene3D" id="3.30.70.100">
    <property type="match status" value="1"/>
</dbReference>
<dbReference type="eggNOG" id="COG2608">
    <property type="taxonomic scope" value="Bacteria"/>
</dbReference>
<dbReference type="OrthoDB" id="9813965at2"/>
<dbReference type="Pfam" id="PF00403">
    <property type="entry name" value="HMA"/>
    <property type="match status" value="1"/>
</dbReference>
<accession>E0IG77</accession>
<evidence type="ECO:0000313" key="3">
    <source>
        <dbReference type="Proteomes" id="UP000005387"/>
    </source>
</evidence>
<dbReference type="GO" id="GO:0046872">
    <property type="term" value="F:metal ion binding"/>
    <property type="evidence" value="ECO:0007669"/>
    <property type="project" value="InterPro"/>
</dbReference>
<feature type="domain" description="HMA" evidence="1">
    <location>
        <begin position="2"/>
        <end position="66"/>
    </location>
</feature>
<dbReference type="CDD" id="cd00371">
    <property type="entry name" value="HMA"/>
    <property type="match status" value="1"/>
</dbReference>
<dbReference type="EMBL" id="AEDD01000016">
    <property type="protein sequence ID" value="EFM08479.1"/>
    <property type="molecule type" value="Genomic_DNA"/>
</dbReference>
<dbReference type="STRING" id="717606.PaecuDRAFT_4668"/>
<evidence type="ECO:0000259" key="1">
    <source>
        <dbReference type="PROSITE" id="PS50846"/>
    </source>
</evidence>
<dbReference type="InterPro" id="IPR006121">
    <property type="entry name" value="HMA_dom"/>
</dbReference>
<dbReference type="AlphaFoldDB" id="E0IG77"/>